<reference evidence="4" key="2">
    <citation type="submission" date="2021-03" db="UniProtKB">
        <authorList>
            <consortium name="EnsemblPlants"/>
        </authorList>
    </citation>
    <scope>IDENTIFICATION</scope>
</reference>
<evidence type="ECO:0000313" key="5">
    <source>
        <dbReference type="Proteomes" id="UP000596660"/>
    </source>
</evidence>
<protein>
    <submittedName>
        <fullName evidence="4">Uncharacterized protein</fullName>
    </submittedName>
</protein>
<dbReference type="InterPro" id="IPR023213">
    <property type="entry name" value="CAT-like_dom_sf"/>
</dbReference>
<dbReference type="AlphaFoldDB" id="A0A803MBV1"/>
<keyword evidence="5" id="KW-1185">Reference proteome</keyword>
<evidence type="ECO:0000256" key="2">
    <source>
        <dbReference type="ARBA" id="ARBA00022679"/>
    </source>
</evidence>
<evidence type="ECO:0000256" key="1">
    <source>
        <dbReference type="ARBA" id="ARBA00009861"/>
    </source>
</evidence>
<dbReference type="GO" id="GO:0016747">
    <property type="term" value="F:acyltransferase activity, transferring groups other than amino-acyl groups"/>
    <property type="evidence" value="ECO:0007669"/>
    <property type="project" value="TreeGrafter"/>
</dbReference>
<dbReference type="Gramene" id="AUR62026568-RA">
    <property type="protein sequence ID" value="AUR62026568-RA:cds"/>
    <property type="gene ID" value="AUR62026568"/>
</dbReference>
<dbReference type="InterPro" id="IPR050317">
    <property type="entry name" value="Plant_Fungal_Acyltransferase"/>
</dbReference>
<evidence type="ECO:0000313" key="4">
    <source>
        <dbReference type="EnsemblPlants" id="AUR62026568-RA:cds"/>
    </source>
</evidence>
<sequence>MGSSIIVKKSTMVCPAKETPKGSLWLSKIDMIIRTPYSHTNVLVFYPPNNNKPFDPNIFKESLSKVLVPFYPMAGRLKFNHENGRYEIDCNAKGALFIEAESTKALAEYGDYLNPDSPLKKLVFPKCDYSGGISSFPLLLLQITYFKCGSLCLSFQPHHHVADGASHFHFFNSWARLARGLDLSVYPVHDRATYLAPRNPPQVKFRHLEYEPSLPPLIPIGLSGEMVTTECTLKLTKDQVNTLKLQVTSHQEVTNYKLSTFEVQAGHVWRSVCMARGLPNDQDVKLYIVVN</sequence>
<organism evidence="4 5">
    <name type="scientific">Chenopodium quinoa</name>
    <name type="common">Quinoa</name>
    <dbReference type="NCBI Taxonomy" id="63459"/>
    <lineage>
        <taxon>Eukaryota</taxon>
        <taxon>Viridiplantae</taxon>
        <taxon>Streptophyta</taxon>
        <taxon>Embryophyta</taxon>
        <taxon>Tracheophyta</taxon>
        <taxon>Spermatophyta</taxon>
        <taxon>Magnoliopsida</taxon>
        <taxon>eudicotyledons</taxon>
        <taxon>Gunneridae</taxon>
        <taxon>Pentapetalae</taxon>
        <taxon>Caryophyllales</taxon>
        <taxon>Chenopodiaceae</taxon>
        <taxon>Chenopodioideae</taxon>
        <taxon>Atripliceae</taxon>
        <taxon>Chenopodium</taxon>
    </lineage>
</organism>
<accession>A0A803MBV1</accession>
<dbReference type="Gene3D" id="3.30.559.10">
    <property type="entry name" value="Chloramphenicol acetyltransferase-like domain"/>
    <property type="match status" value="2"/>
</dbReference>
<reference evidence="4" key="1">
    <citation type="journal article" date="2017" name="Nature">
        <title>The genome of Chenopodium quinoa.</title>
        <authorList>
            <person name="Jarvis D.E."/>
            <person name="Ho Y.S."/>
            <person name="Lightfoot D.J."/>
            <person name="Schmoeckel S.M."/>
            <person name="Li B."/>
            <person name="Borm T.J.A."/>
            <person name="Ohyanagi H."/>
            <person name="Mineta K."/>
            <person name="Michell C.T."/>
            <person name="Saber N."/>
            <person name="Kharbatia N.M."/>
            <person name="Rupper R.R."/>
            <person name="Sharp A.R."/>
            <person name="Dally N."/>
            <person name="Boughton B.A."/>
            <person name="Woo Y.H."/>
            <person name="Gao G."/>
            <person name="Schijlen E.G.W.M."/>
            <person name="Guo X."/>
            <person name="Momin A.A."/>
            <person name="Negrao S."/>
            <person name="Al-Babili S."/>
            <person name="Gehring C."/>
            <person name="Roessner U."/>
            <person name="Jung C."/>
            <person name="Murphy K."/>
            <person name="Arold S.T."/>
            <person name="Gojobori T."/>
            <person name="van der Linden C.G."/>
            <person name="van Loo E.N."/>
            <person name="Jellen E.N."/>
            <person name="Maughan P.J."/>
            <person name="Tester M."/>
        </authorList>
    </citation>
    <scope>NUCLEOTIDE SEQUENCE [LARGE SCALE GENOMIC DNA]</scope>
    <source>
        <strain evidence="4">cv. PI 614886</strain>
    </source>
</reference>
<keyword evidence="2" id="KW-0808">Transferase</keyword>
<dbReference type="Proteomes" id="UP000596660">
    <property type="component" value="Unplaced"/>
</dbReference>
<keyword evidence="3" id="KW-0012">Acyltransferase</keyword>
<proteinExistence type="inferred from homology"/>
<dbReference type="PANTHER" id="PTHR31642">
    <property type="entry name" value="TRICHOTHECENE 3-O-ACETYLTRANSFERASE"/>
    <property type="match status" value="1"/>
</dbReference>
<dbReference type="OMA" id="NIHNANT"/>
<dbReference type="Pfam" id="PF02458">
    <property type="entry name" value="Transferase"/>
    <property type="match status" value="1"/>
</dbReference>
<comment type="similarity">
    <text evidence="1">Belongs to the plant acyltransferase family.</text>
</comment>
<name>A0A803MBV1_CHEQI</name>
<dbReference type="EnsemblPlants" id="AUR62026568-RA">
    <property type="protein sequence ID" value="AUR62026568-RA:cds"/>
    <property type="gene ID" value="AUR62026568"/>
</dbReference>
<evidence type="ECO:0000256" key="3">
    <source>
        <dbReference type="ARBA" id="ARBA00023315"/>
    </source>
</evidence>
<dbReference type="PANTHER" id="PTHR31642:SF11">
    <property type="entry name" value="SHIKIMATE O-HYDROXYCINNAMOYLTRANSFERASE"/>
    <property type="match status" value="1"/>
</dbReference>